<dbReference type="GO" id="GO:0046872">
    <property type="term" value="F:metal ion binding"/>
    <property type="evidence" value="ECO:0007669"/>
    <property type="project" value="UniProtKB-KW"/>
</dbReference>
<accession>A0AAD8USY1</accession>
<organism evidence="12 13">
    <name type="scientific">Babesia gibsoni</name>
    <dbReference type="NCBI Taxonomy" id="33632"/>
    <lineage>
        <taxon>Eukaryota</taxon>
        <taxon>Sar</taxon>
        <taxon>Alveolata</taxon>
        <taxon>Apicomplexa</taxon>
        <taxon>Aconoidasida</taxon>
        <taxon>Piroplasmida</taxon>
        <taxon>Babesiidae</taxon>
        <taxon>Babesia</taxon>
    </lineage>
</organism>
<evidence type="ECO:0000256" key="8">
    <source>
        <dbReference type="ARBA" id="ARBA00023242"/>
    </source>
</evidence>
<dbReference type="GO" id="GO:0051880">
    <property type="term" value="F:G-quadruplex DNA binding"/>
    <property type="evidence" value="ECO:0007669"/>
    <property type="project" value="TreeGrafter"/>
</dbReference>
<feature type="coiled-coil region" evidence="10">
    <location>
        <begin position="786"/>
        <end position="834"/>
    </location>
</feature>
<dbReference type="PANTHER" id="PTHR18867:SF12">
    <property type="entry name" value="DNA REPAIR PROTEIN RAD50"/>
    <property type="match status" value="1"/>
</dbReference>
<dbReference type="GO" id="GO:0070192">
    <property type="term" value="P:chromosome organization involved in meiotic cell cycle"/>
    <property type="evidence" value="ECO:0007669"/>
    <property type="project" value="TreeGrafter"/>
</dbReference>
<dbReference type="EMBL" id="JAVEPI010000002">
    <property type="protein sequence ID" value="KAK1443892.1"/>
    <property type="molecule type" value="Genomic_DNA"/>
</dbReference>
<feature type="domain" description="Rad50/SbcC-type AAA" evidence="11">
    <location>
        <begin position="6"/>
        <end position="266"/>
    </location>
</feature>
<evidence type="ECO:0000313" key="12">
    <source>
        <dbReference type="EMBL" id="KAK1443892.1"/>
    </source>
</evidence>
<feature type="coiled-coil region" evidence="10">
    <location>
        <begin position="469"/>
        <end position="506"/>
    </location>
</feature>
<dbReference type="Gene3D" id="3.40.50.300">
    <property type="entry name" value="P-loop containing nucleotide triphosphate hydrolases"/>
    <property type="match status" value="2"/>
</dbReference>
<reference evidence="12" key="1">
    <citation type="submission" date="2023-08" db="EMBL/GenBank/DDBJ databases">
        <title>Draft sequence of the Babesia gibsoni genome.</title>
        <authorList>
            <person name="Yamagishi J.Y."/>
            <person name="Xuan X.X."/>
        </authorList>
    </citation>
    <scope>NUCLEOTIDE SEQUENCE</scope>
    <source>
        <strain evidence="12">Azabu</strain>
    </source>
</reference>
<comment type="subcellular location">
    <subcellularLocation>
        <location evidence="3">Chromosome</location>
    </subcellularLocation>
    <subcellularLocation>
        <location evidence="2">Nucleus</location>
    </subcellularLocation>
</comment>
<dbReference type="GO" id="GO:0006302">
    <property type="term" value="P:double-strand break repair"/>
    <property type="evidence" value="ECO:0007669"/>
    <property type="project" value="InterPro"/>
</dbReference>
<dbReference type="GO" id="GO:0000722">
    <property type="term" value="P:telomere maintenance via recombination"/>
    <property type="evidence" value="ECO:0007669"/>
    <property type="project" value="TreeGrafter"/>
</dbReference>
<feature type="coiled-coil region" evidence="10">
    <location>
        <begin position="655"/>
        <end position="748"/>
    </location>
</feature>
<dbReference type="GO" id="GO:0007004">
    <property type="term" value="P:telomere maintenance via telomerase"/>
    <property type="evidence" value="ECO:0007669"/>
    <property type="project" value="TreeGrafter"/>
</dbReference>
<evidence type="ECO:0000256" key="3">
    <source>
        <dbReference type="ARBA" id="ARBA00004286"/>
    </source>
</evidence>
<sequence>MTTLQSLEIQGIRCFSPNNPQTIRFEKPLTLIVGHNGAGKTTIVECLKMATSGILPPNSDRGKSFVHDSKLVNNGDVRAHIKLTLETYTKDVVSAVRKYTISRDKMVPNKFTFKTGETVLNVKPAVGEESTVSMKCAEMDLTVPSLMGLSRALIDSVIFCHQDENNWALDDLSAVKARFDDLLETSRYTKAIGALGKARKEQEDSLKIAQAQLESVKQQIIQMAELKNQLNANVDELTAAKEKAANLEAELDALKKRLKEYETKLEGVSKVSAEVKEVTACIEKLTDEENELMMSMEYVYDEKLQEMEEYRAAVASRLEAKEEVFNDVTQQIDKMMDIVEELHQQLSLNAHKANSRTVLKETIKTLSETTEAFKKEIMKRMGIDESEFDKKVMGEDEDAIFSMEESSQTSVDLDQTKVEMNELETTLLDLNTDRSGKEYLLQTLLSEIYSISAQIDAMGDLDKAFSDIESQKEEQLKLLKEENDRLEERQREQKELRIQLKKIRNSIKDIWIGNNEEINMVIKFLQSIIDNDKESILSYLREVMKEDISEAEYDANFKGFIENWFLEQKGKKKKSGTLLKSKQFQDDCVTAIMQMIEHCGEPLPTGDKDLMKEEAGKPYNIMLKVATNTRISDYIEYYKSVTNRGSVDERTDEAYSDVLRRAEDIKDDINRMEEVIKEHDLKLGQLKEESAEVLSKVNKINEMRLKLSDMEARRDQYIEDMKCIQEAIDGVKEKIKMKRDKYNDLTSEMASANVSHALNVANISSLIERYKENVSKIKTMESDLLLTNEEDDVDVIKERINEATELMKNNRTEQKELMEAIGQHRELLQSIEQNIKLKVKQEELAEAKQLLFHLMDSMGGCNESQLIELVKETSKTCSDKGMEIATLKGVLMTREENITKLKSMLESDNYKYVQQNYVDILVKLKSHTLARDDLELYIKALEMALHNFHSEKIAQINTILKRVWREVYTGNQIDYIEIKSNVENGLSISQAPRSYNYRMVMVTHNGAEMDMRGHSSAGERVLASLILRITLTETFCFNCNILTLDEPTTNLDRENTRSLEASLVKLVNECSMDFQLVIITHDEPFARQMAQKCRCDMYYKITKNAYNESVINAVPLSLGFMP</sequence>
<evidence type="ECO:0000313" key="13">
    <source>
        <dbReference type="Proteomes" id="UP001230268"/>
    </source>
</evidence>
<evidence type="ECO:0000256" key="5">
    <source>
        <dbReference type="ARBA" id="ARBA00022454"/>
    </source>
</evidence>
<dbReference type="Pfam" id="PF13476">
    <property type="entry name" value="AAA_23"/>
    <property type="match status" value="1"/>
</dbReference>
<comment type="caution">
    <text evidence="12">The sequence shown here is derived from an EMBL/GenBank/DDBJ whole genome shotgun (WGS) entry which is preliminary data.</text>
</comment>
<evidence type="ECO:0000256" key="2">
    <source>
        <dbReference type="ARBA" id="ARBA00004123"/>
    </source>
</evidence>
<dbReference type="InterPro" id="IPR027417">
    <property type="entry name" value="P-loop_NTPase"/>
</dbReference>
<evidence type="ECO:0000256" key="4">
    <source>
        <dbReference type="ARBA" id="ARBA00009439"/>
    </source>
</evidence>
<keyword evidence="13" id="KW-1185">Reference proteome</keyword>
<comment type="cofactor">
    <cofactor evidence="1">
        <name>Zn(2+)</name>
        <dbReference type="ChEBI" id="CHEBI:29105"/>
    </cofactor>
</comment>
<dbReference type="GO" id="GO:0016887">
    <property type="term" value="F:ATP hydrolysis activity"/>
    <property type="evidence" value="ECO:0007669"/>
    <property type="project" value="InterPro"/>
</dbReference>
<dbReference type="GO" id="GO:0003691">
    <property type="term" value="F:double-stranded telomeric DNA binding"/>
    <property type="evidence" value="ECO:0007669"/>
    <property type="project" value="TreeGrafter"/>
</dbReference>
<dbReference type="PANTHER" id="PTHR18867">
    <property type="entry name" value="RAD50"/>
    <property type="match status" value="1"/>
</dbReference>
<keyword evidence="10" id="KW-0175">Coiled coil</keyword>
<evidence type="ECO:0000256" key="9">
    <source>
        <dbReference type="ARBA" id="ARBA00049360"/>
    </source>
</evidence>
<comment type="catalytic activity">
    <reaction evidence="9">
        <text>ATP + H2O = ADP + phosphate + H(+)</text>
        <dbReference type="Rhea" id="RHEA:13065"/>
        <dbReference type="ChEBI" id="CHEBI:15377"/>
        <dbReference type="ChEBI" id="CHEBI:15378"/>
        <dbReference type="ChEBI" id="CHEBI:30616"/>
        <dbReference type="ChEBI" id="CHEBI:43474"/>
        <dbReference type="ChEBI" id="CHEBI:456216"/>
    </reaction>
</comment>
<feature type="coiled-coil region" evidence="10">
    <location>
        <begin position="199"/>
        <end position="271"/>
    </location>
</feature>
<dbReference type="AlphaFoldDB" id="A0AAD8USY1"/>
<dbReference type="Proteomes" id="UP001230268">
    <property type="component" value="Unassembled WGS sequence"/>
</dbReference>
<dbReference type="InterPro" id="IPR038729">
    <property type="entry name" value="Rad50/SbcC_AAA"/>
</dbReference>
<dbReference type="GO" id="GO:0030870">
    <property type="term" value="C:Mre11 complex"/>
    <property type="evidence" value="ECO:0007669"/>
    <property type="project" value="TreeGrafter"/>
</dbReference>
<keyword evidence="7" id="KW-0862">Zinc</keyword>
<keyword evidence="5" id="KW-0158">Chromosome</keyword>
<proteinExistence type="inferred from homology"/>
<evidence type="ECO:0000256" key="6">
    <source>
        <dbReference type="ARBA" id="ARBA00022723"/>
    </source>
</evidence>
<protein>
    <recommendedName>
        <fullName evidence="11">Rad50/SbcC-type AAA domain-containing protein</fullName>
    </recommendedName>
</protein>
<dbReference type="GO" id="GO:0043047">
    <property type="term" value="F:single-stranded telomeric DNA binding"/>
    <property type="evidence" value="ECO:0007669"/>
    <property type="project" value="TreeGrafter"/>
</dbReference>
<evidence type="ECO:0000259" key="11">
    <source>
        <dbReference type="Pfam" id="PF13476"/>
    </source>
</evidence>
<evidence type="ECO:0000256" key="10">
    <source>
        <dbReference type="SAM" id="Coils"/>
    </source>
</evidence>
<dbReference type="SUPFAM" id="SSF52540">
    <property type="entry name" value="P-loop containing nucleoside triphosphate hydrolases"/>
    <property type="match status" value="1"/>
</dbReference>
<name>A0AAD8USY1_BABGI</name>
<keyword evidence="8" id="KW-0539">Nucleus</keyword>
<evidence type="ECO:0000256" key="1">
    <source>
        <dbReference type="ARBA" id="ARBA00001947"/>
    </source>
</evidence>
<gene>
    <name evidence="12" type="ORF">BgAZ_207680</name>
</gene>
<comment type="similarity">
    <text evidence="4">Belongs to the SMC family. RAD50 subfamily.</text>
</comment>
<evidence type="ECO:0000256" key="7">
    <source>
        <dbReference type="ARBA" id="ARBA00022833"/>
    </source>
</evidence>
<keyword evidence="6" id="KW-0479">Metal-binding</keyword>
<dbReference type="GO" id="GO:0000794">
    <property type="term" value="C:condensed nuclear chromosome"/>
    <property type="evidence" value="ECO:0007669"/>
    <property type="project" value="TreeGrafter"/>
</dbReference>